<reference evidence="2 3" key="1">
    <citation type="journal article" date="2020" name="Nature">
        <title>Six reference-quality genomes reveal evolution of bat adaptations.</title>
        <authorList>
            <person name="Jebb D."/>
            <person name="Huang Z."/>
            <person name="Pippel M."/>
            <person name="Hughes G.M."/>
            <person name="Lavrichenko K."/>
            <person name="Devanna P."/>
            <person name="Winkler S."/>
            <person name="Jermiin L.S."/>
            <person name="Skirmuntt E.C."/>
            <person name="Katzourakis A."/>
            <person name="Burkitt-Gray L."/>
            <person name="Ray D.A."/>
            <person name="Sullivan K.A.M."/>
            <person name="Roscito J.G."/>
            <person name="Kirilenko B.M."/>
            <person name="Davalos L.M."/>
            <person name="Corthals A.P."/>
            <person name="Power M.L."/>
            <person name="Jones G."/>
            <person name="Ransome R.D."/>
            <person name="Dechmann D.K.N."/>
            <person name="Locatelli A.G."/>
            <person name="Puechmaille S.J."/>
            <person name="Fedrigo O."/>
            <person name="Jarvis E.D."/>
            <person name="Hiller M."/>
            <person name="Vernes S.C."/>
            <person name="Myers E.W."/>
            <person name="Teeling E.C."/>
        </authorList>
    </citation>
    <scope>NUCLEOTIDE SEQUENCE [LARGE SCALE GENOMIC DNA]</scope>
    <source>
        <strain evidence="2">MMolMol1</strain>
        <tissue evidence="2">Muscle</tissue>
    </source>
</reference>
<evidence type="ECO:0000313" key="2">
    <source>
        <dbReference type="EMBL" id="KAF6429656.1"/>
    </source>
</evidence>
<sequence>MWAGLWLKKVLKGKARGDWDCLAHSPHLPSSTPLGLELAQTHHCPGVSGGSHSLQAWLRPTSAYMTIRLCQVRQAQAIAPPCGSRVGVRPNSQGPGEARAQTLRPGQQEGQPHQGPCRGCRRRGRPTPLSANRKGPALVPSVGCERLLCGDAEKLLE</sequence>
<name>A0A7J8E312_MOLMO</name>
<evidence type="ECO:0000256" key="1">
    <source>
        <dbReference type="SAM" id="MobiDB-lite"/>
    </source>
</evidence>
<feature type="compositionally biased region" description="Low complexity" evidence="1">
    <location>
        <begin position="105"/>
        <end position="118"/>
    </location>
</feature>
<organism evidence="2 3">
    <name type="scientific">Molossus molossus</name>
    <name type="common">Pallas' mastiff bat</name>
    <name type="synonym">Vespertilio molossus</name>
    <dbReference type="NCBI Taxonomy" id="27622"/>
    <lineage>
        <taxon>Eukaryota</taxon>
        <taxon>Metazoa</taxon>
        <taxon>Chordata</taxon>
        <taxon>Craniata</taxon>
        <taxon>Vertebrata</taxon>
        <taxon>Euteleostomi</taxon>
        <taxon>Mammalia</taxon>
        <taxon>Eutheria</taxon>
        <taxon>Laurasiatheria</taxon>
        <taxon>Chiroptera</taxon>
        <taxon>Yangochiroptera</taxon>
        <taxon>Molossidae</taxon>
        <taxon>Molossus</taxon>
    </lineage>
</organism>
<accession>A0A7J8E312</accession>
<dbReference type="EMBL" id="JACASF010000015">
    <property type="protein sequence ID" value="KAF6429656.1"/>
    <property type="molecule type" value="Genomic_DNA"/>
</dbReference>
<dbReference type="InParanoid" id="A0A7J8E312"/>
<feature type="region of interest" description="Disordered" evidence="1">
    <location>
        <begin position="86"/>
        <end position="134"/>
    </location>
</feature>
<comment type="caution">
    <text evidence="2">The sequence shown here is derived from an EMBL/GenBank/DDBJ whole genome shotgun (WGS) entry which is preliminary data.</text>
</comment>
<proteinExistence type="predicted"/>
<dbReference type="Proteomes" id="UP000550707">
    <property type="component" value="Unassembled WGS sequence"/>
</dbReference>
<evidence type="ECO:0000313" key="3">
    <source>
        <dbReference type="Proteomes" id="UP000550707"/>
    </source>
</evidence>
<gene>
    <name evidence="2" type="ORF">HJG59_009017</name>
</gene>
<dbReference type="AlphaFoldDB" id="A0A7J8E312"/>
<protein>
    <submittedName>
        <fullName evidence="2">Uncharacterized protein</fullName>
    </submittedName>
</protein>
<keyword evidence="3" id="KW-1185">Reference proteome</keyword>